<feature type="signal peptide" evidence="3">
    <location>
        <begin position="1"/>
        <end position="27"/>
    </location>
</feature>
<feature type="region of interest" description="Disordered" evidence="2">
    <location>
        <begin position="1288"/>
        <end position="1320"/>
    </location>
</feature>
<evidence type="ECO:0000259" key="5">
    <source>
        <dbReference type="Pfam" id="PF25023"/>
    </source>
</evidence>
<evidence type="ECO:0000313" key="6">
    <source>
        <dbReference type="EMBL" id="QDG73524.1"/>
    </source>
</evidence>
<name>A0A4Y6RM49_9BURK</name>
<dbReference type="InterPro" id="IPR056823">
    <property type="entry name" value="TEN-like_YD-shell"/>
</dbReference>
<feature type="compositionally biased region" description="Basic and acidic residues" evidence="2">
    <location>
        <begin position="38"/>
        <end position="50"/>
    </location>
</feature>
<dbReference type="InterPro" id="IPR006530">
    <property type="entry name" value="YD"/>
</dbReference>
<dbReference type="PANTHER" id="PTHR32305">
    <property type="match status" value="1"/>
</dbReference>
<proteinExistence type="predicted"/>
<dbReference type="Proteomes" id="UP000316665">
    <property type="component" value="Chromosome"/>
</dbReference>
<evidence type="ECO:0000259" key="4">
    <source>
        <dbReference type="Pfam" id="PF20148"/>
    </source>
</evidence>
<dbReference type="Pfam" id="PF25023">
    <property type="entry name" value="TEN_YD-shell"/>
    <property type="match status" value="1"/>
</dbReference>
<dbReference type="InterPro" id="IPR031325">
    <property type="entry name" value="RHS_repeat"/>
</dbReference>
<evidence type="ECO:0000256" key="1">
    <source>
        <dbReference type="ARBA" id="ARBA00022737"/>
    </source>
</evidence>
<reference evidence="6 7" key="1">
    <citation type="submission" date="2019-06" db="EMBL/GenBank/DDBJ databases">
        <title>Complete genome sequence of Janthinobacterium sp. SNU WT3 isolated from diseased rainbow trout.</title>
        <authorList>
            <person name="Oh W.T."/>
            <person name="Park S.C."/>
        </authorList>
    </citation>
    <scope>NUCLEOTIDE SEQUENCE [LARGE SCALE GENOMIC DNA]</scope>
    <source>
        <strain evidence="6 7">SNU WT3</strain>
    </source>
</reference>
<dbReference type="Gene3D" id="2.180.10.10">
    <property type="entry name" value="RHS repeat-associated core"/>
    <property type="match status" value="2"/>
</dbReference>
<dbReference type="InterPro" id="IPR022385">
    <property type="entry name" value="Rhs_assc_core"/>
</dbReference>
<feature type="domain" description="DUF6531" evidence="4">
    <location>
        <begin position="103"/>
        <end position="188"/>
    </location>
</feature>
<gene>
    <name evidence="6" type="ORF">FJQ89_26180</name>
</gene>
<organism evidence="6 7">
    <name type="scientific">Janthinobacterium tructae</name>
    <dbReference type="NCBI Taxonomy" id="2590869"/>
    <lineage>
        <taxon>Bacteria</taxon>
        <taxon>Pseudomonadati</taxon>
        <taxon>Pseudomonadota</taxon>
        <taxon>Betaproteobacteria</taxon>
        <taxon>Burkholderiales</taxon>
        <taxon>Oxalobacteraceae</taxon>
        <taxon>Janthinobacterium</taxon>
    </lineage>
</organism>
<keyword evidence="3" id="KW-0732">Signal</keyword>
<dbReference type="Pfam" id="PF20148">
    <property type="entry name" value="DUF6531"/>
    <property type="match status" value="1"/>
</dbReference>
<dbReference type="OrthoDB" id="8553452at2"/>
<evidence type="ECO:0000256" key="3">
    <source>
        <dbReference type="SAM" id="SignalP"/>
    </source>
</evidence>
<feature type="region of interest" description="Disordered" evidence="2">
    <location>
        <begin position="29"/>
        <end position="104"/>
    </location>
</feature>
<dbReference type="NCBIfam" id="TIGR01643">
    <property type="entry name" value="YD_repeat_2x"/>
    <property type="match status" value="4"/>
</dbReference>
<sequence>MKICLNHVWFNISAALVLSGITSVAVAANEKGNPPPRAYEDRVYVNDERLPNYGDTRPRTYGSYSTKNGNSGGGRSSPAKEKSSSDANTAPNDCEGKSPSTSNPVIIATGEKFKTEHDIVAEGEFSMGLDRTYKSFDTSARMFGNRWNSTYDYAPLQTSGCFRSSDYPNKCMPTSVVFTLPDGARYTFKSNAAYNFTYTVNNSSAMGKMTYSPENGYKLITDSLIYNYSTLGVIQNINTRGGVNLLKFNYTINNKLPSRVSNAAGNFIDFTYNPDWYVSKARDQDGNEWSYQYANVNLLSSVTSPGTSPDIRTYHYESPNIDYSLLTGLSINGERYSTYSYYADKRVHVSSLTGGEENDTFTYAHNSTTIKNSTNQTTTYTFAPVQGALKLSTVSRAASSTCSAANAHTSYDSNGWVDYTLDWNGVKKDYTYDATGKLLQLTNAAGTSLGEKQIYTWNGNNLIQVDFYDSSGLNISSTAYTYFSSGFGLNRLASETVTDILTGSQRKFEYQYTYYPSGVTNTYTVNQTLPGAISSTIYAYDSAANLTSVTNALGHQVKYSAYNGRGFPSRLVDVNGVTTDYTYDEKSNLLTAVENISGGVRTTTYTYNHARQPSTIAYPDGSMARYQYNAAGRLESVGDALGEVELRAVNITDNTVKTSSPRHYADINGSVPVAVGTTEFSSTTILDSLGRPYTQLGNNGQRVEKRYDNNGNLTSSSDAEERVSLYTYDAANRLVGSTAPDGGTTVLEYDAQGNLASVTDPRPLQTRYTYNGFGQVTSVVSPDTGTTTYAYDSAGRLMSETNSAGIVIQYTWDALGRKTTRSSGGYVDTFIYDQGAYGKGRLSGFSDGTGKTAYSYNAAGQIIQQVNTIYGNVFTTSWNYDAVGRLTSMTYPTGLVINYHYDGVGRVSSVTSQGAWSTIADSFLYQPVSGKRYAWRFGNNQPRRVTYDADGRIRLLAGGPHHVDMGYNSVNNVTQMTDYGNPAQSQTLDYDMADRVKNIWRNGDPQYFASDQAGNRTVHIRNYVAYNFVLDSSSNRLVSWHGNNQVRNFTYDAIGNVVTDSRYDGSRVYMYDVFNRIYGININGNIVAYRSNALNQRVAKSNTFMIYGLQGELLAELNPVNTSYVWLGGELLGVARSGQFYASHNDHLGRPEVLTNASGAVAWRATNAAFDRTVIVDNIGGMHVGFPGQYYDTESGLWYNWNRYYDASLGRYLQSDPIGLAGGTNTYAYVNGNPLSYVDPTGELFFVPAVIVAGRVAYTGYRTYRAYQAASKLADAIKAANRNNENDSFGKCSMKNAKKGAGDGGMPGNNQDQNKQAKDAAAKFGLDDSKQRILHDEISGQNYNYQEILEIAREIANGRY</sequence>
<dbReference type="EMBL" id="CP041185">
    <property type="protein sequence ID" value="QDG73524.1"/>
    <property type="molecule type" value="Genomic_DNA"/>
</dbReference>
<dbReference type="PANTHER" id="PTHR32305:SF15">
    <property type="entry name" value="PROTEIN RHSA-RELATED"/>
    <property type="match status" value="1"/>
</dbReference>
<dbReference type="RefSeq" id="WP_141172293.1">
    <property type="nucleotide sequence ID" value="NZ_CP041185.1"/>
</dbReference>
<feature type="chain" id="PRO_5021279864" evidence="3">
    <location>
        <begin position="28"/>
        <end position="1360"/>
    </location>
</feature>
<accession>A0A4Y6RM49</accession>
<dbReference type="NCBIfam" id="TIGR03696">
    <property type="entry name" value="Rhs_assc_core"/>
    <property type="match status" value="1"/>
</dbReference>
<dbReference type="Pfam" id="PF05593">
    <property type="entry name" value="RHS_repeat"/>
    <property type="match status" value="1"/>
</dbReference>
<dbReference type="KEGG" id="jas:FJQ89_26180"/>
<protein>
    <submittedName>
        <fullName evidence="6">RHS repeat protein</fullName>
    </submittedName>
</protein>
<evidence type="ECO:0000313" key="7">
    <source>
        <dbReference type="Proteomes" id="UP000316665"/>
    </source>
</evidence>
<dbReference type="InterPro" id="IPR045351">
    <property type="entry name" value="DUF6531"/>
</dbReference>
<feature type="domain" description="Teneurin-like YD-shell" evidence="5">
    <location>
        <begin position="697"/>
        <end position="834"/>
    </location>
</feature>
<keyword evidence="7" id="KW-1185">Reference proteome</keyword>
<evidence type="ECO:0000256" key="2">
    <source>
        <dbReference type="SAM" id="MobiDB-lite"/>
    </source>
</evidence>
<keyword evidence="1" id="KW-0677">Repeat</keyword>
<dbReference type="InterPro" id="IPR050708">
    <property type="entry name" value="T6SS_VgrG/RHS"/>
</dbReference>